<gene>
    <name evidence="2" type="ORF">LTT95_13970</name>
</gene>
<reference evidence="2" key="1">
    <citation type="submission" date="2021-12" db="EMBL/GenBank/DDBJ databases">
        <authorList>
            <person name="Ulrich A."/>
        </authorList>
    </citation>
    <scope>NUCLEOTIDE SEQUENCE</scope>
    <source>
        <strain evidence="2">A1P009</strain>
    </source>
</reference>
<dbReference type="EMBL" id="JAJQKU010000004">
    <property type="protein sequence ID" value="MCD9098047.1"/>
    <property type="molecule type" value="Genomic_DNA"/>
</dbReference>
<evidence type="ECO:0000313" key="2">
    <source>
        <dbReference type="EMBL" id="MCD9098047.1"/>
    </source>
</evidence>
<name>A0ABS8UGE9_9GAMM</name>
<dbReference type="RefSeq" id="WP_232137209.1">
    <property type="nucleotide sequence ID" value="NZ_CP089507.1"/>
</dbReference>
<accession>A0ABS8UGE9</accession>
<keyword evidence="3" id="KW-1185">Reference proteome</keyword>
<feature type="signal peptide" evidence="1">
    <location>
        <begin position="1"/>
        <end position="26"/>
    </location>
</feature>
<evidence type="ECO:0000313" key="3">
    <source>
        <dbReference type="Proteomes" id="UP001430360"/>
    </source>
</evidence>
<sequence>MLKKFRFSAAALVLAGAAAFVPAAQAAESVEPTEGTQTVVYCDETGYCIIIFIVTLEQCLPGASNVGLRTSSSTPRRI</sequence>
<dbReference type="Proteomes" id="UP001430360">
    <property type="component" value="Unassembled WGS sequence"/>
</dbReference>
<keyword evidence="1" id="KW-0732">Signal</keyword>
<comment type="caution">
    <text evidence="2">The sequence shown here is derived from an EMBL/GenBank/DDBJ whole genome shotgun (WGS) entry which is preliminary data.</text>
</comment>
<proteinExistence type="predicted"/>
<protein>
    <submittedName>
        <fullName evidence="2">Uncharacterized protein</fullName>
    </submittedName>
</protein>
<reference evidence="2" key="2">
    <citation type="journal article" date="2022" name="Syst. Appl. Microbiol.">
        <title>Physiological and genomic characterisation of Luteimonas fraxinea sp. nov., a bacterial species associated with trees tolerant to ash dieback.</title>
        <authorList>
            <person name="Ulrich K."/>
            <person name="Becker R."/>
            <person name="Behrendt U."/>
            <person name="Kube M."/>
            <person name="Schneck V."/>
            <person name="Ulrich A."/>
        </authorList>
    </citation>
    <scope>NUCLEOTIDE SEQUENCE</scope>
    <source>
        <strain evidence="2">A1P009</strain>
    </source>
</reference>
<feature type="chain" id="PRO_5046701630" evidence="1">
    <location>
        <begin position="27"/>
        <end position="78"/>
    </location>
</feature>
<organism evidence="2 3">
    <name type="scientific">Luteimonas fraxinea</name>
    <dbReference type="NCBI Taxonomy" id="2901869"/>
    <lineage>
        <taxon>Bacteria</taxon>
        <taxon>Pseudomonadati</taxon>
        <taxon>Pseudomonadota</taxon>
        <taxon>Gammaproteobacteria</taxon>
        <taxon>Lysobacterales</taxon>
        <taxon>Lysobacteraceae</taxon>
        <taxon>Luteimonas</taxon>
    </lineage>
</organism>
<evidence type="ECO:0000256" key="1">
    <source>
        <dbReference type="SAM" id="SignalP"/>
    </source>
</evidence>